<evidence type="ECO:0000313" key="1">
    <source>
        <dbReference type="EMBL" id="EIM62094.1"/>
    </source>
</evidence>
<reference evidence="1 2" key="2">
    <citation type="submission" date="2012-02" db="EMBL/GenBank/DDBJ databases">
        <title>Improved High-Quality Draft sequence of Desulfobacter postgatei 2ac9.</title>
        <authorList>
            <consortium name="US DOE Joint Genome Institute"/>
            <person name="Lucas S."/>
            <person name="Han J."/>
            <person name="Lapidus A."/>
            <person name="Cheng J.-F."/>
            <person name="Goodwin L."/>
            <person name="Pitluck S."/>
            <person name="Peters L."/>
            <person name="Ovchinnikova G."/>
            <person name="Held B."/>
            <person name="Detter J.C."/>
            <person name="Han C."/>
            <person name="Tapia R."/>
            <person name="Land M."/>
            <person name="Hauser L."/>
            <person name="Kyrpides N."/>
            <person name="Ivanova N."/>
            <person name="Pagani I."/>
            <person name="Orellana R."/>
            <person name="Lovley D."/>
            <person name="Woyke T."/>
        </authorList>
    </citation>
    <scope>NUCLEOTIDE SEQUENCE [LARGE SCALE GENOMIC DNA]</scope>
    <source>
        <strain evidence="1 2">2ac9</strain>
    </source>
</reference>
<dbReference type="InterPro" id="IPR037010">
    <property type="entry name" value="VitB12-dep_Met_synth_activ_sf"/>
</dbReference>
<dbReference type="Proteomes" id="UP000005778">
    <property type="component" value="Chromosome"/>
</dbReference>
<keyword evidence="2" id="KW-1185">Reference proteome</keyword>
<name>I5AXY1_9BACT</name>
<proteinExistence type="predicted"/>
<dbReference type="SUPFAM" id="SSF56507">
    <property type="entry name" value="Methionine synthase activation domain-like"/>
    <property type="match status" value="1"/>
</dbReference>
<dbReference type="AlphaFoldDB" id="I5AXY1"/>
<protein>
    <submittedName>
        <fullName evidence="1">Vitamin B12 dependent methionine synthase</fullName>
    </submittedName>
</protein>
<dbReference type="GO" id="GO:0008705">
    <property type="term" value="F:methionine synthase activity"/>
    <property type="evidence" value="ECO:0007669"/>
    <property type="project" value="InterPro"/>
</dbReference>
<evidence type="ECO:0000313" key="2">
    <source>
        <dbReference type="Proteomes" id="UP000005778"/>
    </source>
</evidence>
<accession>I5AXY1</accession>
<dbReference type="Gene3D" id="3.40.109.40">
    <property type="match status" value="1"/>
</dbReference>
<dbReference type="eggNOG" id="COG1410">
    <property type="taxonomic scope" value="Bacteria"/>
</dbReference>
<dbReference type="HOGENOM" id="CLU_079580_2_0_7"/>
<dbReference type="EMBL" id="CM001488">
    <property type="protein sequence ID" value="EIM62094.1"/>
    <property type="molecule type" value="Genomic_DNA"/>
</dbReference>
<organism evidence="1 2">
    <name type="scientific">Desulfobacter postgatei 2ac9</name>
    <dbReference type="NCBI Taxonomy" id="879212"/>
    <lineage>
        <taxon>Bacteria</taxon>
        <taxon>Pseudomonadati</taxon>
        <taxon>Thermodesulfobacteriota</taxon>
        <taxon>Desulfobacteria</taxon>
        <taxon>Desulfobacterales</taxon>
        <taxon>Desulfobacteraceae</taxon>
        <taxon>Desulfobacter</taxon>
    </lineage>
</organism>
<gene>
    <name evidence="1" type="ORF">DespoDRAFT_00041</name>
</gene>
<sequence>MGMGACPFFLHFVNKPEPTGQEPVPESVRAYFFSPDGPGENTFIKKKNWYIIRMQPLRTFPYIPLKIPRYKILKRLGYQRRQNEISQRMMSEVDKWITYAADHIHLKATACIRDIQIDHANGTVALERSDTVFESAGFSRFLGKADQLLMMGITGGQAVADEIKQLQEDKKMTGAVIVDAAASEIVDEGFDWLMALFNKELVRERKALKLKRFSAGYGDFDIRFQADVYHILKMETLGVAITETCILVPEKSVTAFCGISKVTGE</sequence>
<reference evidence="1 2" key="1">
    <citation type="submission" date="2011-09" db="EMBL/GenBank/DDBJ databases">
        <authorList>
            <consortium name="US DOE Joint Genome Institute (JGI-PGF)"/>
            <person name="Lucas S."/>
            <person name="Han J."/>
            <person name="Lapidus A."/>
            <person name="Cheng J.-F."/>
            <person name="Goodwin L."/>
            <person name="Pitluck S."/>
            <person name="Peters L."/>
            <person name="Land M.L."/>
            <person name="Hauser L."/>
            <person name="Orellana R."/>
            <person name="Lovley D."/>
            <person name="Woyke T.J."/>
        </authorList>
    </citation>
    <scope>NUCLEOTIDE SEQUENCE [LARGE SCALE GENOMIC DNA]</scope>
    <source>
        <strain evidence="1 2">2ac9</strain>
    </source>
</reference>
<dbReference type="STRING" id="879212.DespoDRAFT_00041"/>